<evidence type="ECO:0000313" key="3">
    <source>
        <dbReference type="EMBL" id="CAB4188667.1"/>
    </source>
</evidence>
<evidence type="ECO:0000313" key="2">
    <source>
        <dbReference type="EMBL" id="CAB4179865.1"/>
    </source>
</evidence>
<reference evidence="1" key="1">
    <citation type="submission" date="2020-05" db="EMBL/GenBank/DDBJ databases">
        <authorList>
            <person name="Chiriac C."/>
            <person name="Salcher M."/>
            <person name="Ghai R."/>
            <person name="Kavagutti S V."/>
        </authorList>
    </citation>
    <scope>NUCLEOTIDE SEQUENCE</scope>
</reference>
<proteinExistence type="predicted"/>
<protein>
    <submittedName>
        <fullName evidence="1">Uncharacterized protein</fullName>
    </submittedName>
</protein>
<gene>
    <name evidence="2" type="ORF">UFOVP1035_88</name>
    <name evidence="3" type="ORF">UFOVP1181_47</name>
    <name evidence="1" type="ORF">UFOVP965_92</name>
</gene>
<accession>A0A6J5PUP6</accession>
<name>A0A6J5PUP6_9CAUD</name>
<dbReference type="EMBL" id="LR797127">
    <property type="protein sequence ID" value="CAB4188667.1"/>
    <property type="molecule type" value="Genomic_DNA"/>
</dbReference>
<dbReference type="EMBL" id="LR796920">
    <property type="protein sequence ID" value="CAB4174912.1"/>
    <property type="molecule type" value="Genomic_DNA"/>
</dbReference>
<dbReference type="EMBL" id="LR796984">
    <property type="protein sequence ID" value="CAB4179865.1"/>
    <property type="molecule type" value="Genomic_DNA"/>
</dbReference>
<sequence length="54" mass="5892">MRFDVEGTFIIDVHTIIHADSKEEAIDEAKSLGLAGFDDSESQGFALVHIEESA</sequence>
<organism evidence="1">
    <name type="scientific">uncultured Caudovirales phage</name>
    <dbReference type="NCBI Taxonomy" id="2100421"/>
    <lineage>
        <taxon>Viruses</taxon>
        <taxon>Duplodnaviria</taxon>
        <taxon>Heunggongvirae</taxon>
        <taxon>Uroviricota</taxon>
        <taxon>Caudoviricetes</taxon>
        <taxon>Peduoviridae</taxon>
        <taxon>Maltschvirus</taxon>
        <taxon>Maltschvirus maltsch</taxon>
    </lineage>
</organism>
<evidence type="ECO:0000313" key="1">
    <source>
        <dbReference type="EMBL" id="CAB4174912.1"/>
    </source>
</evidence>